<dbReference type="Pfam" id="PF01963">
    <property type="entry name" value="TraB_PrgY_gumN"/>
    <property type="match status" value="1"/>
</dbReference>
<name>A0A0G9MZA2_9SPHN</name>
<protein>
    <recommendedName>
        <fullName evidence="3">Polysaccharide biosynthesis protein GumN</fullName>
    </recommendedName>
</protein>
<evidence type="ECO:0008006" key="3">
    <source>
        <dbReference type="Google" id="ProtNLM"/>
    </source>
</evidence>
<gene>
    <name evidence="1" type="ORF">AAW00_03480</name>
</gene>
<accession>A0A0G9MZA2</accession>
<dbReference type="PANTHER" id="PTHR40590">
    <property type="entry name" value="CYTOPLASMIC PROTEIN-RELATED"/>
    <property type="match status" value="1"/>
</dbReference>
<dbReference type="AlphaFoldDB" id="A0A0G9MZA2"/>
<dbReference type="PANTHER" id="PTHR40590:SF1">
    <property type="entry name" value="CYTOPLASMIC PROTEIN"/>
    <property type="match status" value="1"/>
</dbReference>
<evidence type="ECO:0000313" key="2">
    <source>
        <dbReference type="Proteomes" id="UP000053464"/>
    </source>
</evidence>
<organism evidence="1 2">
    <name type="scientific">Aurantiacibacter luteus</name>
    <dbReference type="NCBI Taxonomy" id="1581420"/>
    <lineage>
        <taxon>Bacteria</taxon>
        <taxon>Pseudomonadati</taxon>
        <taxon>Pseudomonadota</taxon>
        <taxon>Alphaproteobacteria</taxon>
        <taxon>Sphingomonadales</taxon>
        <taxon>Erythrobacteraceae</taxon>
        <taxon>Aurantiacibacter</taxon>
    </lineage>
</organism>
<dbReference type="Proteomes" id="UP000053464">
    <property type="component" value="Unassembled WGS sequence"/>
</dbReference>
<dbReference type="CDD" id="cd14789">
    <property type="entry name" value="Tiki"/>
    <property type="match status" value="1"/>
</dbReference>
<dbReference type="STRING" id="1581420.AAW00_03480"/>
<dbReference type="InterPro" id="IPR047111">
    <property type="entry name" value="YbaP-like"/>
</dbReference>
<keyword evidence="2" id="KW-1185">Reference proteome</keyword>
<proteinExistence type="predicted"/>
<sequence>MWLASCGAPSASDWPEPSPMLWEITAPGGERGALFGTIHALPDDAKWRTPALDAALADSDLLVVEVANLGDTSGAELFSDLSETPGQPPLSRRVDAEARPALLAMMDAAGMDDGDFSRIESWGAALLLAAATRTGDSDNGVDRALIAEADEVVGLESYAGQLSLFDRLSQEAQGDLLAATARDWQAGRGDAMLRAWLSGDERRIAEHVGGELLSNPELRRTLLTRRNEAWTDRIAALVEEGRRPFVAVGAAHLVGEDGLVARLEALGYTARRIQ</sequence>
<comment type="caution">
    <text evidence="1">The sequence shown here is derived from an EMBL/GenBank/DDBJ whole genome shotgun (WGS) entry which is preliminary data.</text>
</comment>
<dbReference type="InterPro" id="IPR002816">
    <property type="entry name" value="TraB/PrgY/GumN_fam"/>
</dbReference>
<dbReference type="PATRIC" id="fig|1581420.6.peg.705"/>
<dbReference type="EMBL" id="LBHB01000001">
    <property type="protein sequence ID" value="KLE36076.1"/>
    <property type="molecule type" value="Genomic_DNA"/>
</dbReference>
<reference evidence="1 2" key="1">
    <citation type="submission" date="2015-04" db="EMBL/GenBank/DDBJ databases">
        <title>The draft genome sequence of Erythrobacter luteus KA37.</title>
        <authorList>
            <person name="Zhuang L."/>
            <person name="Liu Y."/>
            <person name="Shao Z."/>
        </authorList>
    </citation>
    <scope>NUCLEOTIDE SEQUENCE [LARGE SCALE GENOMIC DNA]</scope>
    <source>
        <strain evidence="1 2">KA37</strain>
    </source>
</reference>
<evidence type="ECO:0000313" key="1">
    <source>
        <dbReference type="EMBL" id="KLE36076.1"/>
    </source>
</evidence>